<dbReference type="Gene3D" id="3.20.20.140">
    <property type="entry name" value="Metal-dependent hydrolases"/>
    <property type="match status" value="1"/>
</dbReference>
<name>A0ABR9LK40_9PSEU</name>
<dbReference type="GO" id="GO:0008448">
    <property type="term" value="F:N-acetylglucosamine-6-phosphate deacetylase activity"/>
    <property type="evidence" value="ECO:0007669"/>
    <property type="project" value="UniProtKB-EC"/>
</dbReference>
<accession>A0ABR9LK40</accession>
<gene>
    <name evidence="7" type="ORF">H4W30_007654</name>
</gene>
<comment type="caution">
    <text evidence="7">The sequence shown here is derived from an EMBL/GenBank/DDBJ whole genome shotgun (WGS) entry which is preliminary data.</text>
</comment>
<dbReference type="InterPro" id="IPR032466">
    <property type="entry name" value="Metal_Hydrolase"/>
</dbReference>
<feature type="domain" description="Amidohydrolase-related" evidence="6">
    <location>
        <begin position="53"/>
        <end position="380"/>
    </location>
</feature>
<evidence type="ECO:0000256" key="5">
    <source>
        <dbReference type="PIRNR" id="PIRNR038994"/>
    </source>
</evidence>
<evidence type="ECO:0000256" key="4">
    <source>
        <dbReference type="ARBA" id="ARBA00023277"/>
    </source>
</evidence>
<keyword evidence="2" id="KW-0479">Metal-binding</keyword>
<dbReference type="Gene3D" id="2.30.40.10">
    <property type="entry name" value="Urease, subunit C, domain 1"/>
    <property type="match status" value="1"/>
</dbReference>
<dbReference type="EC" id="3.5.1.25" evidence="7"/>
<dbReference type="PANTHER" id="PTHR11113:SF14">
    <property type="entry name" value="N-ACETYLGLUCOSAMINE-6-PHOSPHATE DEACETYLASE"/>
    <property type="match status" value="1"/>
</dbReference>
<evidence type="ECO:0000313" key="7">
    <source>
        <dbReference type="EMBL" id="MBE1580573.1"/>
    </source>
</evidence>
<dbReference type="Pfam" id="PF01979">
    <property type="entry name" value="Amidohydro_1"/>
    <property type="match status" value="1"/>
</dbReference>
<evidence type="ECO:0000259" key="6">
    <source>
        <dbReference type="Pfam" id="PF01979"/>
    </source>
</evidence>
<dbReference type="SUPFAM" id="SSF51338">
    <property type="entry name" value="Composite domain of metallo-dependent hydrolases"/>
    <property type="match status" value="1"/>
</dbReference>
<evidence type="ECO:0000313" key="8">
    <source>
        <dbReference type="Proteomes" id="UP000656548"/>
    </source>
</evidence>
<evidence type="ECO:0000256" key="3">
    <source>
        <dbReference type="ARBA" id="ARBA00022801"/>
    </source>
</evidence>
<evidence type="ECO:0000256" key="2">
    <source>
        <dbReference type="ARBA" id="ARBA00022723"/>
    </source>
</evidence>
<comment type="similarity">
    <text evidence="1 5">Belongs to the metallo-dependent hydrolases superfamily. NagA family.</text>
</comment>
<dbReference type="InterPro" id="IPR011059">
    <property type="entry name" value="Metal-dep_hydrolase_composite"/>
</dbReference>
<dbReference type="InterPro" id="IPR003764">
    <property type="entry name" value="GlcNAc_6-P_deAcase"/>
</dbReference>
<reference evidence="7 8" key="1">
    <citation type="submission" date="2020-10" db="EMBL/GenBank/DDBJ databases">
        <title>Sequencing the genomes of 1000 actinobacteria strains.</title>
        <authorList>
            <person name="Klenk H.-P."/>
        </authorList>
    </citation>
    <scope>NUCLEOTIDE SEQUENCE [LARGE SCALE GENOMIC DNA]</scope>
    <source>
        <strain evidence="7 8">DSM 46661</strain>
    </source>
</reference>
<dbReference type="EMBL" id="JADBEJ010000008">
    <property type="protein sequence ID" value="MBE1580573.1"/>
    <property type="molecule type" value="Genomic_DNA"/>
</dbReference>
<dbReference type="InterPro" id="IPR006680">
    <property type="entry name" value="Amidohydro-rel"/>
</dbReference>
<sequence>MRGAGDFVIVGGRVVAPDRVLDDGWLAIAAGKIVQVGSGTPPDIDRVDVDGCLVVPGFVDTHCHGGGGGSFSSANPEELLRAVRAHRRHGTTTMLGSLVSDPIPVLRDQIAALRELVQEGELAGIHLEGPFISKARCGAHDPATLIEPDTATVNALLGAGRGDIRMVTLAPELHGGIKAVRQLAESGVIAAIGHTDGVEDQIIPAIDAGASVATHLFNAMRPLHHREPGPIGALLDDERITVELICDLVHVHPTVLRLAAHHAGKGRTVLITDAMSATDAADGSYILGRLEVDVRDGVATLAGNGSLAGSTLTMDAAFRNLVRGAGIDLLDAVRATSGRPAELLGIADRTGSLRAGLAADLVVLDRDLRPVKVLRQGEWVKDDAAATLSATAPLSGAVEGGVSVSDG</sequence>
<keyword evidence="8" id="KW-1185">Reference proteome</keyword>
<dbReference type="SUPFAM" id="SSF51556">
    <property type="entry name" value="Metallo-dependent hydrolases"/>
    <property type="match status" value="1"/>
</dbReference>
<protein>
    <submittedName>
        <fullName evidence="7">N-acetylglucosamine-6-phosphate deacetylase</fullName>
        <ecNumber evidence="7">3.5.1.25</ecNumber>
    </submittedName>
</protein>
<organism evidence="7 8">
    <name type="scientific">Amycolatopsis roodepoortensis</name>
    <dbReference type="NCBI Taxonomy" id="700274"/>
    <lineage>
        <taxon>Bacteria</taxon>
        <taxon>Bacillati</taxon>
        <taxon>Actinomycetota</taxon>
        <taxon>Actinomycetes</taxon>
        <taxon>Pseudonocardiales</taxon>
        <taxon>Pseudonocardiaceae</taxon>
        <taxon>Amycolatopsis</taxon>
    </lineage>
</organism>
<proteinExistence type="inferred from homology"/>
<dbReference type="CDD" id="cd00854">
    <property type="entry name" value="NagA"/>
    <property type="match status" value="1"/>
</dbReference>
<dbReference type="NCBIfam" id="TIGR00221">
    <property type="entry name" value="nagA"/>
    <property type="match status" value="1"/>
</dbReference>
<dbReference type="PANTHER" id="PTHR11113">
    <property type="entry name" value="N-ACETYLGLUCOSAMINE-6-PHOSPHATE DEACETYLASE"/>
    <property type="match status" value="1"/>
</dbReference>
<dbReference type="Proteomes" id="UP000656548">
    <property type="component" value="Unassembled WGS sequence"/>
</dbReference>
<evidence type="ECO:0000256" key="1">
    <source>
        <dbReference type="ARBA" id="ARBA00010716"/>
    </source>
</evidence>
<dbReference type="PIRSF" id="PIRSF038994">
    <property type="entry name" value="NagA"/>
    <property type="match status" value="1"/>
</dbReference>
<keyword evidence="3 5" id="KW-0378">Hydrolase</keyword>
<keyword evidence="4 5" id="KW-0119">Carbohydrate metabolism</keyword>